<organism evidence="2">
    <name type="scientific">Haptolina brevifila</name>
    <dbReference type="NCBI Taxonomy" id="156173"/>
    <lineage>
        <taxon>Eukaryota</taxon>
        <taxon>Haptista</taxon>
        <taxon>Haptophyta</taxon>
        <taxon>Prymnesiophyceae</taxon>
        <taxon>Prymnesiales</taxon>
        <taxon>Prymnesiaceae</taxon>
        <taxon>Haptolina</taxon>
    </lineage>
</organism>
<dbReference type="EMBL" id="HBGU01021050">
    <property type="protein sequence ID" value="CAD9435306.1"/>
    <property type="molecule type" value="Transcribed_RNA"/>
</dbReference>
<dbReference type="GO" id="GO:0016226">
    <property type="term" value="P:iron-sulfur cluster assembly"/>
    <property type="evidence" value="ECO:0007669"/>
    <property type="project" value="InterPro"/>
</dbReference>
<dbReference type="Pfam" id="PF01521">
    <property type="entry name" value="Fe-S_biosyn"/>
    <property type="match status" value="1"/>
</dbReference>
<dbReference type="InterPro" id="IPR035903">
    <property type="entry name" value="HesB-like_dom_sf"/>
</dbReference>
<evidence type="ECO:0000313" key="2">
    <source>
        <dbReference type="EMBL" id="CAD9435306.1"/>
    </source>
</evidence>
<dbReference type="GO" id="GO:0009570">
    <property type="term" value="C:chloroplast stroma"/>
    <property type="evidence" value="ECO:0007669"/>
    <property type="project" value="TreeGrafter"/>
</dbReference>
<dbReference type="InterPro" id="IPR016092">
    <property type="entry name" value="ATAP"/>
</dbReference>
<dbReference type="PANTHER" id="PTHR47265">
    <property type="entry name" value="IRON-SULFUR ASSEMBLY PROTEIN ISCA, CHLOROPLASTIC"/>
    <property type="match status" value="1"/>
</dbReference>
<reference evidence="2" key="1">
    <citation type="submission" date="2021-01" db="EMBL/GenBank/DDBJ databases">
        <authorList>
            <person name="Corre E."/>
            <person name="Pelletier E."/>
            <person name="Niang G."/>
            <person name="Scheremetjew M."/>
            <person name="Finn R."/>
            <person name="Kale V."/>
            <person name="Holt S."/>
            <person name="Cochrane G."/>
            <person name="Meng A."/>
            <person name="Brown T."/>
            <person name="Cohen L."/>
        </authorList>
    </citation>
    <scope>NUCLEOTIDE SEQUENCE</scope>
    <source>
        <strain evidence="2">UTEX LB 985</strain>
    </source>
</reference>
<sequence length="163" mass="17562">MELIKMPPQVELTGILLGFVALAAGYQLPNNGAGRLMRAHTPVACDVVASQPQIVSFSTRAMEQLESLKESQKMDVLFLRMGVRAGGCSGMSYVMDVAKPEDLSEDDTVIDIAENMRCCIDPKSLMFLYGMSLDYSDELIGGGFSFSNPNAEDTCGCGKSFGV</sequence>
<dbReference type="InterPro" id="IPR017870">
    <property type="entry name" value="FeS_cluster_insertion_CS"/>
</dbReference>
<dbReference type="InterPro" id="IPR000361">
    <property type="entry name" value="ATAP_core_dom"/>
</dbReference>
<protein>
    <recommendedName>
        <fullName evidence="1">Core domain-containing protein</fullName>
    </recommendedName>
</protein>
<dbReference type="Gene3D" id="2.60.300.12">
    <property type="entry name" value="HesB-like domain"/>
    <property type="match status" value="1"/>
</dbReference>
<dbReference type="PROSITE" id="PS01152">
    <property type="entry name" value="HESB"/>
    <property type="match status" value="1"/>
</dbReference>
<evidence type="ECO:0000259" key="1">
    <source>
        <dbReference type="Pfam" id="PF01521"/>
    </source>
</evidence>
<accession>A0A7S2CTP2</accession>
<gene>
    <name evidence="2" type="ORF">CBRE1094_LOCUS11525</name>
</gene>
<proteinExistence type="predicted"/>
<dbReference type="GO" id="GO:0051536">
    <property type="term" value="F:iron-sulfur cluster binding"/>
    <property type="evidence" value="ECO:0007669"/>
    <property type="project" value="InterPro"/>
</dbReference>
<dbReference type="PANTHER" id="PTHR47265:SF1">
    <property type="entry name" value="IRON-SULFUR ASSEMBLY PROTEIN ISCA, CHLOROPLASTIC"/>
    <property type="match status" value="1"/>
</dbReference>
<dbReference type="AlphaFoldDB" id="A0A7S2CTP2"/>
<name>A0A7S2CTP2_9EUKA</name>
<dbReference type="NCBIfam" id="TIGR00049">
    <property type="entry name" value="iron-sulfur cluster assembly accessory protein"/>
    <property type="match status" value="1"/>
</dbReference>
<dbReference type="InterPro" id="IPR031108">
    <property type="entry name" value="IscA_plant_cyanobact"/>
</dbReference>
<dbReference type="SUPFAM" id="SSF89360">
    <property type="entry name" value="HesB-like domain"/>
    <property type="match status" value="1"/>
</dbReference>
<dbReference type="GO" id="GO:0030674">
    <property type="term" value="F:protein-macromolecule adaptor activity"/>
    <property type="evidence" value="ECO:0007669"/>
    <property type="project" value="TreeGrafter"/>
</dbReference>
<feature type="domain" description="Core" evidence="1">
    <location>
        <begin position="55"/>
        <end position="159"/>
    </location>
</feature>